<evidence type="ECO:0000256" key="1">
    <source>
        <dbReference type="SAM" id="MobiDB-lite"/>
    </source>
</evidence>
<comment type="caution">
    <text evidence="2">The sequence shown here is derived from an EMBL/GenBank/DDBJ whole genome shotgun (WGS) entry which is preliminary data.</text>
</comment>
<feature type="compositionally biased region" description="Polar residues" evidence="1">
    <location>
        <begin position="116"/>
        <end position="126"/>
    </location>
</feature>
<keyword evidence="3" id="KW-1185">Reference proteome</keyword>
<name>A0A9N9C1F8_9GLOM</name>
<feature type="region of interest" description="Disordered" evidence="1">
    <location>
        <begin position="78"/>
        <end position="126"/>
    </location>
</feature>
<accession>A0A9N9C1F8</accession>
<protein>
    <submittedName>
        <fullName evidence="2">11670_t:CDS:1</fullName>
    </submittedName>
</protein>
<dbReference type="EMBL" id="CAJVPY010003311">
    <property type="protein sequence ID" value="CAG8588234.1"/>
    <property type="molecule type" value="Genomic_DNA"/>
</dbReference>
<dbReference type="AlphaFoldDB" id="A0A9N9C1F8"/>
<dbReference type="Proteomes" id="UP000789405">
    <property type="component" value="Unassembled WGS sequence"/>
</dbReference>
<sequence>MAQNKSKFKFHSTCDTNRCALFAGKFSGQSVATSVTQRPTTQYINLDKLENGTVFLLPVTDNEDTMPENDPAEVVACKTKKGRKRIRAKAPSSLRKKSKTSASAQTPTLICKSPHRSYSPTTPKNN</sequence>
<evidence type="ECO:0000313" key="2">
    <source>
        <dbReference type="EMBL" id="CAG8588234.1"/>
    </source>
</evidence>
<gene>
    <name evidence="2" type="ORF">DERYTH_LOCUS7031</name>
</gene>
<reference evidence="2" key="1">
    <citation type="submission" date="2021-06" db="EMBL/GenBank/DDBJ databases">
        <authorList>
            <person name="Kallberg Y."/>
            <person name="Tangrot J."/>
            <person name="Rosling A."/>
        </authorList>
    </citation>
    <scope>NUCLEOTIDE SEQUENCE</scope>
    <source>
        <strain evidence="2">MA453B</strain>
    </source>
</reference>
<proteinExistence type="predicted"/>
<feature type="compositionally biased region" description="Basic residues" evidence="1">
    <location>
        <begin position="78"/>
        <end position="99"/>
    </location>
</feature>
<evidence type="ECO:0000313" key="3">
    <source>
        <dbReference type="Proteomes" id="UP000789405"/>
    </source>
</evidence>
<organism evidence="2 3">
    <name type="scientific">Dentiscutata erythropus</name>
    <dbReference type="NCBI Taxonomy" id="1348616"/>
    <lineage>
        <taxon>Eukaryota</taxon>
        <taxon>Fungi</taxon>
        <taxon>Fungi incertae sedis</taxon>
        <taxon>Mucoromycota</taxon>
        <taxon>Glomeromycotina</taxon>
        <taxon>Glomeromycetes</taxon>
        <taxon>Diversisporales</taxon>
        <taxon>Gigasporaceae</taxon>
        <taxon>Dentiscutata</taxon>
    </lineage>
</organism>